<dbReference type="InterPro" id="IPR003593">
    <property type="entry name" value="AAA+_ATPase"/>
</dbReference>
<dbReference type="EMBL" id="CP136864">
    <property type="protein sequence ID" value="WOJ93980.1"/>
    <property type="molecule type" value="Genomic_DNA"/>
</dbReference>
<dbReference type="RefSeq" id="WP_407348619.1">
    <property type="nucleotide sequence ID" value="NZ_CP136864.1"/>
</dbReference>
<reference evidence="8 9" key="1">
    <citation type="submission" date="2023-10" db="EMBL/GenBank/DDBJ databases">
        <title>Two novel species belonging to the OM43/NOR5 clade.</title>
        <authorList>
            <person name="Park M."/>
        </authorList>
    </citation>
    <scope>NUCLEOTIDE SEQUENCE [LARGE SCALE GENOMIC DNA]</scope>
    <source>
        <strain evidence="8 9">IMCC43200</strain>
    </source>
</reference>
<evidence type="ECO:0000256" key="4">
    <source>
        <dbReference type="ARBA" id="ARBA00022840"/>
    </source>
</evidence>
<dbReference type="NCBIfam" id="NF010061">
    <property type="entry name" value="PRK13538.1"/>
    <property type="match status" value="1"/>
</dbReference>
<evidence type="ECO:0000259" key="7">
    <source>
        <dbReference type="PROSITE" id="PS50893"/>
    </source>
</evidence>
<dbReference type="Gene3D" id="3.40.50.300">
    <property type="entry name" value="P-loop containing nucleotide triphosphate hydrolases"/>
    <property type="match status" value="1"/>
</dbReference>
<evidence type="ECO:0000256" key="2">
    <source>
        <dbReference type="ARBA" id="ARBA00022741"/>
    </source>
</evidence>
<dbReference type="Pfam" id="PF00005">
    <property type="entry name" value="ABC_tran"/>
    <property type="match status" value="1"/>
</dbReference>
<dbReference type="PROSITE" id="PS00211">
    <property type="entry name" value="ABC_TRANSPORTER_1"/>
    <property type="match status" value="1"/>
</dbReference>
<keyword evidence="5" id="KW-1278">Translocase</keyword>
<dbReference type="PANTHER" id="PTHR43499:SF1">
    <property type="entry name" value="ABC TRANSPORTER I FAMILY MEMBER 1"/>
    <property type="match status" value="1"/>
</dbReference>
<sequence length="201" mass="21717">MSGSSILEAIDLGIERGGRQLFSGFSFSLSPGDIVHLRGENGAGKTTLLRMLAGLSRYGFDGVVHRHSACLFLGHQSAVKGLLSPRENLHWHPSGESFSEDQAIDEALAQVGLYGYEDVPAAQLSAGQQRRVDLARLYLSQKPLWLLDEPFTAIDTKGMARLQQRFVEHAAAGGAVLLSSHQALDPSVNAQLLDLPTGRRS</sequence>
<keyword evidence="3" id="KW-0201">Cytochrome c-type biogenesis</keyword>
<gene>
    <name evidence="8" type="primary">ccmA</name>
    <name evidence="8" type="ORF">R0135_02125</name>
</gene>
<organism evidence="8 9">
    <name type="scientific">Congregibacter variabilis</name>
    <dbReference type="NCBI Taxonomy" id="3081200"/>
    <lineage>
        <taxon>Bacteria</taxon>
        <taxon>Pseudomonadati</taxon>
        <taxon>Pseudomonadota</taxon>
        <taxon>Gammaproteobacteria</taxon>
        <taxon>Cellvibrionales</taxon>
        <taxon>Halieaceae</taxon>
        <taxon>Congregibacter</taxon>
    </lineage>
</organism>
<dbReference type="PROSITE" id="PS50893">
    <property type="entry name" value="ABC_TRANSPORTER_2"/>
    <property type="match status" value="1"/>
</dbReference>
<dbReference type="PANTHER" id="PTHR43499">
    <property type="entry name" value="ABC TRANSPORTER I FAMILY MEMBER 1"/>
    <property type="match status" value="1"/>
</dbReference>
<evidence type="ECO:0000256" key="6">
    <source>
        <dbReference type="ARBA" id="ARBA00023136"/>
    </source>
</evidence>
<keyword evidence="9" id="KW-1185">Reference proteome</keyword>
<dbReference type="InterPro" id="IPR005895">
    <property type="entry name" value="ABC_transptr_haem_export_CcmA"/>
</dbReference>
<keyword evidence="6" id="KW-0472">Membrane</keyword>
<keyword evidence="2" id="KW-0547">Nucleotide-binding</keyword>
<evidence type="ECO:0000256" key="5">
    <source>
        <dbReference type="ARBA" id="ARBA00022967"/>
    </source>
</evidence>
<evidence type="ECO:0000256" key="1">
    <source>
        <dbReference type="ARBA" id="ARBA00022448"/>
    </source>
</evidence>
<dbReference type="SUPFAM" id="SSF52540">
    <property type="entry name" value="P-loop containing nucleoside triphosphate hydrolases"/>
    <property type="match status" value="1"/>
</dbReference>
<dbReference type="NCBIfam" id="TIGR01189">
    <property type="entry name" value="ccmA"/>
    <property type="match status" value="1"/>
</dbReference>
<name>A0ABZ0I478_9GAMM</name>
<dbReference type="InterPro" id="IPR027417">
    <property type="entry name" value="P-loop_NTPase"/>
</dbReference>
<evidence type="ECO:0000256" key="3">
    <source>
        <dbReference type="ARBA" id="ARBA00022748"/>
    </source>
</evidence>
<evidence type="ECO:0000313" key="8">
    <source>
        <dbReference type="EMBL" id="WOJ93980.1"/>
    </source>
</evidence>
<keyword evidence="4" id="KW-0067">ATP-binding</keyword>
<keyword evidence="1" id="KW-0813">Transport</keyword>
<proteinExistence type="predicted"/>
<feature type="domain" description="ABC transporter" evidence="7">
    <location>
        <begin position="7"/>
        <end position="201"/>
    </location>
</feature>
<protein>
    <submittedName>
        <fullName evidence="8">Cytochrome c biogenesis heme-transporting ATPase CcmA</fullName>
    </submittedName>
</protein>
<evidence type="ECO:0000313" key="9">
    <source>
        <dbReference type="Proteomes" id="UP001626537"/>
    </source>
</evidence>
<dbReference type="Proteomes" id="UP001626537">
    <property type="component" value="Chromosome"/>
</dbReference>
<accession>A0ABZ0I478</accession>
<dbReference type="SMART" id="SM00382">
    <property type="entry name" value="AAA"/>
    <property type="match status" value="1"/>
</dbReference>
<dbReference type="InterPro" id="IPR003439">
    <property type="entry name" value="ABC_transporter-like_ATP-bd"/>
</dbReference>
<dbReference type="InterPro" id="IPR017871">
    <property type="entry name" value="ABC_transporter-like_CS"/>
</dbReference>